<evidence type="ECO:0000313" key="2">
    <source>
        <dbReference type="Proteomes" id="UP000504632"/>
    </source>
</evidence>
<reference evidence="3" key="1">
    <citation type="submission" date="2025-08" db="UniProtKB">
        <authorList>
            <consortium name="RefSeq"/>
        </authorList>
    </citation>
    <scope>IDENTIFICATION</scope>
</reference>
<evidence type="ECO:0000256" key="1">
    <source>
        <dbReference type="SAM" id="MobiDB-lite"/>
    </source>
</evidence>
<keyword evidence="2" id="KW-1185">Reference proteome</keyword>
<feature type="region of interest" description="Disordered" evidence="1">
    <location>
        <begin position="701"/>
        <end position="921"/>
    </location>
</feature>
<dbReference type="Proteomes" id="UP000504632">
    <property type="component" value="Chromosome 4"/>
</dbReference>
<feature type="compositionally biased region" description="Polar residues" evidence="1">
    <location>
        <begin position="851"/>
        <end position="873"/>
    </location>
</feature>
<accession>A0A6J2V334</accession>
<feature type="compositionally biased region" description="Basic and acidic residues" evidence="1">
    <location>
        <begin position="874"/>
        <end position="888"/>
    </location>
</feature>
<dbReference type="RefSeq" id="XP_030626664.1">
    <property type="nucleotide sequence ID" value="XM_030770804.1"/>
</dbReference>
<dbReference type="InParanoid" id="A0A6J2V334"/>
<dbReference type="AlphaFoldDB" id="A0A6J2V334"/>
<protein>
    <submittedName>
        <fullName evidence="3">Photoreceptor cilium actin regulator</fullName>
    </submittedName>
</protein>
<gene>
    <name evidence="3" type="primary">pcare2</name>
</gene>
<feature type="compositionally biased region" description="Basic and acidic residues" evidence="1">
    <location>
        <begin position="318"/>
        <end position="340"/>
    </location>
</feature>
<feature type="compositionally biased region" description="Basic residues" evidence="1">
    <location>
        <begin position="96"/>
        <end position="113"/>
    </location>
</feature>
<proteinExistence type="predicted"/>
<feature type="region of interest" description="Disordered" evidence="1">
    <location>
        <begin position="504"/>
        <end position="597"/>
    </location>
</feature>
<feature type="compositionally biased region" description="Polar residues" evidence="1">
    <location>
        <begin position="77"/>
        <end position="86"/>
    </location>
</feature>
<feature type="compositionally biased region" description="Polar residues" evidence="1">
    <location>
        <begin position="789"/>
        <end position="819"/>
    </location>
</feature>
<feature type="region of interest" description="Disordered" evidence="1">
    <location>
        <begin position="305"/>
        <end position="383"/>
    </location>
</feature>
<dbReference type="InterPro" id="IPR029352">
    <property type="entry name" value="PCARE"/>
</dbReference>
<feature type="compositionally biased region" description="Polar residues" evidence="1">
    <location>
        <begin position="25"/>
        <end position="39"/>
    </location>
</feature>
<feature type="region of interest" description="Disordered" evidence="1">
    <location>
        <begin position="74"/>
        <end position="113"/>
    </location>
</feature>
<feature type="compositionally biased region" description="Polar residues" evidence="1">
    <location>
        <begin position="829"/>
        <end position="844"/>
    </location>
</feature>
<dbReference type="CTD" id="100538059"/>
<name>A0A6J2V334_CHACN</name>
<feature type="compositionally biased region" description="Polar residues" evidence="1">
    <location>
        <begin position="736"/>
        <end position="753"/>
    </location>
</feature>
<feature type="compositionally biased region" description="Low complexity" evidence="1">
    <location>
        <begin position="528"/>
        <end position="541"/>
    </location>
</feature>
<feature type="compositionally biased region" description="Basic and acidic residues" evidence="1">
    <location>
        <begin position="573"/>
        <end position="587"/>
    </location>
</feature>
<dbReference type="PANTHER" id="PTHR22017:SF3">
    <property type="entry name" value="PHOTORECEPTOR CILIUM ACTIN REGULATOR 2"/>
    <property type="match status" value="1"/>
</dbReference>
<feature type="compositionally biased region" description="Basic residues" evidence="1">
    <location>
        <begin position="357"/>
        <end position="368"/>
    </location>
</feature>
<dbReference type="GeneID" id="115809228"/>
<organism evidence="2 3">
    <name type="scientific">Chanos chanos</name>
    <name type="common">Milkfish</name>
    <name type="synonym">Mugil chanos</name>
    <dbReference type="NCBI Taxonomy" id="29144"/>
    <lineage>
        <taxon>Eukaryota</taxon>
        <taxon>Metazoa</taxon>
        <taxon>Chordata</taxon>
        <taxon>Craniata</taxon>
        <taxon>Vertebrata</taxon>
        <taxon>Euteleostomi</taxon>
        <taxon>Actinopterygii</taxon>
        <taxon>Neopterygii</taxon>
        <taxon>Teleostei</taxon>
        <taxon>Ostariophysi</taxon>
        <taxon>Gonorynchiformes</taxon>
        <taxon>Chanidae</taxon>
        <taxon>Chanos</taxon>
    </lineage>
</organism>
<evidence type="ECO:0000313" key="3">
    <source>
        <dbReference type="RefSeq" id="XP_030626664.1"/>
    </source>
</evidence>
<dbReference type="PANTHER" id="PTHR22017">
    <property type="entry name" value="PHOTORECEPTOR CILIUM ACTIN REGULATOR"/>
    <property type="match status" value="1"/>
</dbReference>
<sequence>MGCSPSKGQLFGISGNHKALAFEPQENSDVPENQSQTKTGTEETADNQQENLSVLANGVCDTTTQAIIQTEEPVVPLSSQVNQGETSPDENLVRKADRKKKNAGGKRTKQKQKLKRLSYSQSKVDLPETMVKAHQAAYAYLNPNISKYEALLGLLDQAAQTHLSLQPMVALVVMRYEEINQALEEMANEGEQMLEQHGSHMAWPTALGDTPLIPAKPSSGVSSSEPPPDLLQQMLRHSTEKMRLVGDSVRGLGDSSLEEAADYFASLSKLLGEKLSSKQAAERRLKQILFHVEAAALRKPGLEDSALHSEDSGIGADNECHNGSERLRHRESYNKSDQSLRKSSTPNGDLVNSKCQRTPHRGKQPKRPKTSDNTTRQGKIRYRHLRGLKRAQSVESLFIRMGESTVELERNRRDLNLRPELNGKGAVREKKEGGMVQSSLVRARLRRHSSGGHSATRYQGFQYGSKGLFKATPPSSCLPSLRPEPPGRNAVKRLINTFSKGIEDKTNHKDVQGPRWRGLPALANGKTSLINDSNSSNSNCNGDPNIPDRPNDLDMESLPPPPPEVLMDNSFESTRRPSGDERGRVELMRGQSSQRQKTALCQRLRASVQSASVLPNRPSVRQGSLSTTVCPVRQDAVVEFQTGEDVTQQDEVDPKRDEAALLYQQSRKIIHLRHFPDSPAKTAQAHQGNNAYSTIRPEAEMAKGGGEPHDGEPAAAVTCPPTTPPVSRARLPPSSPSVHHTIQSSAVFRSQPTPSCPVSHWRAPSPPPSSSVQRWTRENGEEENGIMPVSQSFTEARSVFSQASKSTTQTWIPSCTSTLPRPWGESSRGRLTSTRLPQTFNKQNLSHRDQQQPSSTNMSTQDQKPNSEPTTGSREGKDSGPPMEEKAGEGQYEDSVVDFSASKDEQCNTEQRNSGMLEGEG</sequence>
<dbReference type="Pfam" id="PF15449">
    <property type="entry name" value="Retinal"/>
    <property type="match status" value="2"/>
</dbReference>
<feature type="compositionally biased region" description="Basic and acidic residues" evidence="1">
    <location>
        <begin position="701"/>
        <end position="712"/>
    </location>
</feature>
<dbReference type="OrthoDB" id="8954214at2759"/>
<feature type="region of interest" description="Disordered" evidence="1">
    <location>
        <begin position="1"/>
        <end position="49"/>
    </location>
</feature>